<gene>
    <name evidence="3" type="ORF">ACAOBT_LOCUS4778</name>
</gene>
<dbReference type="Proteomes" id="UP001152888">
    <property type="component" value="Unassembled WGS sequence"/>
</dbReference>
<keyword evidence="1" id="KW-0539">Nucleus</keyword>
<dbReference type="GO" id="GO:0003677">
    <property type="term" value="F:DNA binding"/>
    <property type="evidence" value="ECO:0007669"/>
    <property type="project" value="InterPro"/>
</dbReference>
<evidence type="ECO:0000256" key="1">
    <source>
        <dbReference type="PROSITE-ProRule" id="PRU00371"/>
    </source>
</evidence>
<reference evidence="3" key="1">
    <citation type="submission" date="2022-03" db="EMBL/GenBank/DDBJ databases">
        <authorList>
            <person name="Sayadi A."/>
        </authorList>
    </citation>
    <scope>NUCLEOTIDE SEQUENCE</scope>
</reference>
<keyword evidence="4" id="KW-1185">Reference proteome</keyword>
<dbReference type="PROSITE" id="PS51031">
    <property type="entry name" value="BESS"/>
    <property type="match status" value="1"/>
</dbReference>
<protein>
    <recommendedName>
        <fullName evidence="2">BESS domain-containing protein</fullName>
    </recommendedName>
</protein>
<proteinExistence type="predicted"/>
<accession>A0A9P0JWF1</accession>
<sequence>MMMKEMNEIKMKRMKISAHLKPKQESMKRKLFLIQKKKKETTMYDRLLALEEKKMAKLSAMSSTNDNNHYNNDSDYMFLMSLLPQMKSLPSLRNMYMRLKIQQLFITEQKCSKSCRYIASFTIFVSVFN</sequence>
<feature type="domain" description="BESS" evidence="2">
    <location>
        <begin position="72"/>
        <end position="111"/>
    </location>
</feature>
<dbReference type="OrthoDB" id="5803771at2759"/>
<dbReference type="GO" id="GO:0005634">
    <property type="term" value="C:nucleus"/>
    <property type="evidence" value="ECO:0007669"/>
    <property type="project" value="UniProtKB-SubCell"/>
</dbReference>
<comment type="subcellular location">
    <subcellularLocation>
        <location evidence="1">Nucleus</location>
    </subcellularLocation>
</comment>
<dbReference type="EMBL" id="CAKOFQ010006703">
    <property type="protein sequence ID" value="CAH1962650.1"/>
    <property type="molecule type" value="Genomic_DNA"/>
</dbReference>
<evidence type="ECO:0000313" key="3">
    <source>
        <dbReference type="EMBL" id="CAH1962650.1"/>
    </source>
</evidence>
<name>A0A9P0JWF1_ACAOB</name>
<evidence type="ECO:0000313" key="4">
    <source>
        <dbReference type="Proteomes" id="UP001152888"/>
    </source>
</evidence>
<evidence type="ECO:0000259" key="2">
    <source>
        <dbReference type="PROSITE" id="PS51031"/>
    </source>
</evidence>
<dbReference type="InterPro" id="IPR004210">
    <property type="entry name" value="BESS_motif"/>
</dbReference>
<comment type="caution">
    <text evidence="3">The sequence shown here is derived from an EMBL/GenBank/DDBJ whole genome shotgun (WGS) entry which is preliminary data.</text>
</comment>
<dbReference type="AlphaFoldDB" id="A0A9P0JWF1"/>
<dbReference type="Pfam" id="PF02944">
    <property type="entry name" value="BESS"/>
    <property type="match status" value="1"/>
</dbReference>
<organism evidence="3 4">
    <name type="scientific">Acanthoscelides obtectus</name>
    <name type="common">Bean weevil</name>
    <name type="synonym">Bruchus obtectus</name>
    <dbReference type="NCBI Taxonomy" id="200917"/>
    <lineage>
        <taxon>Eukaryota</taxon>
        <taxon>Metazoa</taxon>
        <taxon>Ecdysozoa</taxon>
        <taxon>Arthropoda</taxon>
        <taxon>Hexapoda</taxon>
        <taxon>Insecta</taxon>
        <taxon>Pterygota</taxon>
        <taxon>Neoptera</taxon>
        <taxon>Endopterygota</taxon>
        <taxon>Coleoptera</taxon>
        <taxon>Polyphaga</taxon>
        <taxon>Cucujiformia</taxon>
        <taxon>Chrysomeloidea</taxon>
        <taxon>Chrysomelidae</taxon>
        <taxon>Bruchinae</taxon>
        <taxon>Bruchini</taxon>
        <taxon>Acanthoscelides</taxon>
    </lineage>
</organism>